<evidence type="ECO:0000256" key="1">
    <source>
        <dbReference type="ARBA" id="ARBA00022485"/>
    </source>
</evidence>
<dbReference type="EMBL" id="CAFBMC010000183">
    <property type="protein sequence ID" value="CAB4915295.1"/>
    <property type="molecule type" value="Genomic_DNA"/>
</dbReference>
<keyword evidence="1" id="KW-0004">4Fe-4S</keyword>
<dbReference type="Gene3D" id="1.20.950.20">
    <property type="entry name" value="Transmembrane di-heme cytochromes, Chain C"/>
    <property type="match status" value="1"/>
</dbReference>
<dbReference type="InterPro" id="IPR017900">
    <property type="entry name" value="4Fe4S_Fe_S_CS"/>
</dbReference>
<feature type="transmembrane region" description="Helical" evidence="6">
    <location>
        <begin position="6"/>
        <end position="28"/>
    </location>
</feature>
<keyword evidence="3" id="KW-0560">Oxidoreductase</keyword>
<protein>
    <submittedName>
        <fullName evidence="9">Unannotated protein</fullName>
    </submittedName>
</protein>
<feature type="transmembrane region" description="Helical" evidence="6">
    <location>
        <begin position="190"/>
        <end position="208"/>
    </location>
</feature>
<feature type="transmembrane region" description="Helical" evidence="6">
    <location>
        <begin position="72"/>
        <end position="96"/>
    </location>
</feature>
<dbReference type="GO" id="GO:0016491">
    <property type="term" value="F:oxidoreductase activity"/>
    <property type="evidence" value="ECO:0007669"/>
    <property type="project" value="UniProtKB-KW"/>
</dbReference>
<evidence type="ECO:0000256" key="4">
    <source>
        <dbReference type="ARBA" id="ARBA00023004"/>
    </source>
</evidence>
<gene>
    <name evidence="8" type="ORF">UFOPK3495_01831</name>
    <name evidence="9" type="ORF">UFOPK4237_00412</name>
</gene>
<dbReference type="EMBL" id="CAFBPZ010000016">
    <property type="protein sequence ID" value="CAB5036065.1"/>
    <property type="molecule type" value="Genomic_DNA"/>
</dbReference>
<keyword evidence="6" id="KW-0472">Membrane</keyword>
<dbReference type="Pfam" id="PF02754">
    <property type="entry name" value="CCG"/>
    <property type="match status" value="2"/>
</dbReference>
<dbReference type="GO" id="GO:0005886">
    <property type="term" value="C:plasma membrane"/>
    <property type="evidence" value="ECO:0007669"/>
    <property type="project" value="TreeGrafter"/>
</dbReference>
<evidence type="ECO:0000313" key="9">
    <source>
        <dbReference type="EMBL" id="CAB5036065.1"/>
    </source>
</evidence>
<dbReference type="InterPro" id="IPR017896">
    <property type="entry name" value="4Fe4S_Fe-S-bd"/>
</dbReference>
<feature type="transmembrane region" description="Helical" evidence="6">
    <location>
        <begin position="215"/>
        <end position="236"/>
    </location>
</feature>
<dbReference type="AlphaFoldDB" id="A0A6J7S416"/>
<dbReference type="PROSITE" id="PS00198">
    <property type="entry name" value="4FE4S_FER_1"/>
    <property type="match status" value="1"/>
</dbReference>
<evidence type="ECO:0000313" key="8">
    <source>
        <dbReference type="EMBL" id="CAB4915295.1"/>
    </source>
</evidence>
<feature type="transmembrane region" description="Helical" evidence="6">
    <location>
        <begin position="108"/>
        <end position="132"/>
    </location>
</feature>
<organism evidence="9">
    <name type="scientific">freshwater metagenome</name>
    <dbReference type="NCBI Taxonomy" id="449393"/>
    <lineage>
        <taxon>unclassified sequences</taxon>
        <taxon>metagenomes</taxon>
        <taxon>ecological metagenomes</taxon>
    </lineage>
</organism>
<dbReference type="Gene3D" id="1.10.1060.10">
    <property type="entry name" value="Alpha-helical ferredoxin"/>
    <property type="match status" value="1"/>
</dbReference>
<keyword evidence="2" id="KW-0479">Metal-binding</keyword>
<keyword evidence="6" id="KW-0812">Transmembrane</keyword>
<feature type="transmembrane region" description="Helical" evidence="6">
    <location>
        <begin position="153"/>
        <end position="170"/>
    </location>
</feature>
<evidence type="ECO:0000256" key="6">
    <source>
        <dbReference type="SAM" id="Phobius"/>
    </source>
</evidence>
<evidence type="ECO:0000256" key="5">
    <source>
        <dbReference type="ARBA" id="ARBA00023014"/>
    </source>
</evidence>
<evidence type="ECO:0000256" key="2">
    <source>
        <dbReference type="ARBA" id="ARBA00022723"/>
    </source>
</evidence>
<evidence type="ECO:0000259" key="7">
    <source>
        <dbReference type="PROSITE" id="PS51379"/>
    </source>
</evidence>
<dbReference type="InterPro" id="IPR051460">
    <property type="entry name" value="HdrC_iron-sulfur_subunit"/>
</dbReference>
<accession>A0A6J7S416</accession>
<dbReference type="PANTHER" id="PTHR43255">
    <property type="entry name" value="IRON-SULFUR-BINDING OXIDOREDUCTASE FADF-RELATED-RELATED"/>
    <property type="match status" value="1"/>
</dbReference>
<dbReference type="Pfam" id="PF13187">
    <property type="entry name" value="Fer4_9"/>
    <property type="match status" value="1"/>
</dbReference>
<keyword evidence="4" id="KW-0408">Iron</keyword>
<dbReference type="InterPro" id="IPR009051">
    <property type="entry name" value="Helical_ferredxn"/>
</dbReference>
<dbReference type="SUPFAM" id="SSF46548">
    <property type="entry name" value="alpha-helical ferredoxin"/>
    <property type="match status" value="1"/>
</dbReference>
<reference evidence="9" key="1">
    <citation type="submission" date="2020-05" db="EMBL/GenBank/DDBJ databases">
        <authorList>
            <person name="Chiriac C."/>
            <person name="Salcher M."/>
            <person name="Ghai R."/>
            <person name="Kavagutti S V."/>
        </authorList>
    </citation>
    <scope>NUCLEOTIDE SEQUENCE</scope>
</reference>
<dbReference type="InterPro" id="IPR004017">
    <property type="entry name" value="Cys_rich_dom"/>
</dbReference>
<name>A0A6J7S416_9ZZZZ</name>
<dbReference type="GO" id="GO:0046872">
    <property type="term" value="F:metal ion binding"/>
    <property type="evidence" value="ECO:0007669"/>
    <property type="project" value="UniProtKB-KW"/>
</dbReference>
<keyword evidence="6" id="KW-1133">Transmembrane helix</keyword>
<dbReference type="GO" id="GO:0051539">
    <property type="term" value="F:4 iron, 4 sulfur cluster binding"/>
    <property type="evidence" value="ECO:0007669"/>
    <property type="project" value="UniProtKB-KW"/>
</dbReference>
<evidence type="ECO:0000256" key="3">
    <source>
        <dbReference type="ARBA" id="ARBA00023002"/>
    </source>
</evidence>
<dbReference type="PROSITE" id="PS51379">
    <property type="entry name" value="4FE4S_FER_2"/>
    <property type="match status" value="2"/>
</dbReference>
<sequence length="741" mass="81789">MDSGMVLRLIVGLALTVGISFFAGRRVLFLVKLARSGKPATGRLSDPTGSVQAEAIEVLGQKKLLKWTIPGIAHVMAFWGFLVLGATILEVYGALFNPEFAIPIIGRWSIVGFAEDLFGLLVLAGISIFAVLRLSNNPAKQGRWSRFFGSHTSGAWVILFMIFNVVWTLFLYRAAQYNVGLYKGTNNFPFMNGGAFMSEWVASWFYGLGETANEIIEVIGIWLQIAVVLFFLLIVLHSKHLHIGAAPINVYVSRRPDGLGPLQPMMHNGEPLNFEDPPEDALFGKGHIAEFTWKGYVDLMACTECGRCQSQCPAWNTEKPLSPKLMIMNLRDTMFAQSDYLLAAKGKHPGLGEFDQAALESLSPEVRAQVERPFIGSRLGSEHEAEDGYTFDGHRTSNAELPIIDEEALWNCTMCGACVNQCPVDIEHIDHFVDMRRNQVMVASDFPSELNGLFKNLENKGNPWGMNSSGRNDWMSEVDFDVRVFGATGEDSIPDDIDYLFWVGCAGAFEDRAKRTTKNVAELMNIAGVSFMVLGDGETCTGDPARRAGNEFLFQMQAQQNVEVLNEIKATKIVVTCPHCLNTLKREYPQLGGNYEVVHHSELLAELVKAGRLTPVNKIEQTVTYHDPCYLGRHNKIYTPPRELVSASATSVVEMERSGDKSFCCGAGGARMWMEEKIGTRINQNRADEAIATGAKRIAVGCPFCSVMLNDAVTSRQQEEGRAVGVEVVDISTLLLNASKP</sequence>
<feature type="domain" description="4Fe-4S ferredoxin-type" evidence="7">
    <location>
        <begin position="293"/>
        <end position="323"/>
    </location>
</feature>
<proteinExistence type="predicted"/>
<keyword evidence="5" id="KW-0411">Iron-sulfur</keyword>
<feature type="domain" description="4Fe-4S ferredoxin-type" evidence="7">
    <location>
        <begin position="400"/>
        <end position="432"/>
    </location>
</feature>
<dbReference type="PANTHER" id="PTHR43255:SF1">
    <property type="entry name" value="IRON-SULFUR-BINDING OXIDOREDUCTASE FADF-RELATED"/>
    <property type="match status" value="1"/>
</dbReference>